<protein>
    <submittedName>
        <fullName evidence="1">Uncharacterized protein</fullName>
    </submittedName>
</protein>
<keyword evidence="2" id="KW-1185">Reference proteome</keyword>
<dbReference type="AlphaFoldDB" id="A0AA48H9C6"/>
<name>A0AA48H9C6_9BACT</name>
<dbReference type="PROSITE" id="PS51257">
    <property type="entry name" value="PROKAR_LIPOPROTEIN"/>
    <property type="match status" value="1"/>
</dbReference>
<evidence type="ECO:0000313" key="2">
    <source>
        <dbReference type="Proteomes" id="UP001228113"/>
    </source>
</evidence>
<dbReference type="RefSeq" id="WP_243345761.1">
    <property type="nucleotide sequence ID" value="NZ_AP027081.1"/>
</dbReference>
<dbReference type="InterPro" id="IPR032710">
    <property type="entry name" value="NTF2-like_dom_sf"/>
</dbReference>
<dbReference type="Gene3D" id="3.10.450.50">
    <property type="match status" value="1"/>
</dbReference>
<dbReference type="SUPFAM" id="SSF54427">
    <property type="entry name" value="NTF2-like"/>
    <property type="match status" value="1"/>
</dbReference>
<proteinExistence type="predicted"/>
<accession>A0AA48H9C6</accession>
<reference evidence="1" key="1">
    <citation type="journal article" date="2023" name="Int. J. Syst. Evol. Microbiol.">
        <title>Mesoterricola silvestris gen. nov., sp. nov., Mesoterricola sediminis sp. nov., Geothrix oryzae sp. nov., Geothrix edaphica sp. nov., Geothrix rubra sp. nov., and Geothrix limicola sp. nov., six novel members of Acidobacteriota isolated from soils.</title>
        <authorList>
            <person name="Itoh H."/>
            <person name="Sugisawa Y."/>
            <person name="Mise K."/>
            <person name="Xu Z."/>
            <person name="Kuniyasu M."/>
            <person name="Ushijima N."/>
            <person name="Kawano K."/>
            <person name="Kobayashi E."/>
            <person name="Shiratori Y."/>
            <person name="Masuda Y."/>
            <person name="Senoo K."/>
        </authorList>
    </citation>
    <scope>NUCLEOTIDE SEQUENCE</scope>
    <source>
        <strain evidence="1">W786</strain>
    </source>
</reference>
<dbReference type="EMBL" id="AP027081">
    <property type="protein sequence ID" value="BDU78313.1"/>
    <property type="molecule type" value="Genomic_DNA"/>
</dbReference>
<gene>
    <name evidence="1" type="ORF">METESE_32710</name>
</gene>
<sequence>MRAAAAAVLLVLAACGRETPEAQVRRAFDRAVAAVERGDAAGAAEALSPAFSGPEGLDRASARLFLAARLRGSRIGVTVLGSRIQVEGREAVQTVDVLLTGRGSGELLPGESSRRTFVLRWEAREGTWRLRELV</sequence>
<organism evidence="1 2">
    <name type="scientific">Mesoterricola sediminis</name>
    <dbReference type="NCBI Taxonomy" id="2927980"/>
    <lineage>
        <taxon>Bacteria</taxon>
        <taxon>Pseudomonadati</taxon>
        <taxon>Acidobacteriota</taxon>
        <taxon>Holophagae</taxon>
        <taxon>Holophagales</taxon>
        <taxon>Holophagaceae</taxon>
        <taxon>Mesoterricola</taxon>
    </lineage>
</organism>
<dbReference type="Proteomes" id="UP001228113">
    <property type="component" value="Chromosome"/>
</dbReference>
<evidence type="ECO:0000313" key="1">
    <source>
        <dbReference type="EMBL" id="BDU78313.1"/>
    </source>
</evidence>
<dbReference type="KEGG" id="msea:METESE_32710"/>